<evidence type="ECO:0000256" key="1">
    <source>
        <dbReference type="SAM" id="MobiDB-lite"/>
    </source>
</evidence>
<proteinExistence type="predicted"/>
<comment type="caution">
    <text evidence="2">The sequence shown here is derived from an EMBL/GenBank/DDBJ whole genome shotgun (WGS) entry which is preliminary data.</text>
</comment>
<dbReference type="EMBL" id="BAAATD010000021">
    <property type="protein sequence ID" value="GAA2636656.1"/>
    <property type="molecule type" value="Genomic_DNA"/>
</dbReference>
<feature type="region of interest" description="Disordered" evidence="1">
    <location>
        <begin position="80"/>
        <end position="120"/>
    </location>
</feature>
<gene>
    <name evidence="2" type="ORF">GCM10010411_89880</name>
</gene>
<reference evidence="3" key="1">
    <citation type="journal article" date="2019" name="Int. J. Syst. Evol. Microbiol.">
        <title>The Global Catalogue of Microorganisms (GCM) 10K type strain sequencing project: providing services to taxonomists for standard genome sequencing and annotation.</title>
        <authorList>
            <consortium name="The Broad Institute Genomics Platform"/>
            <consortium name="The Broad Institute Genome Sequencing Center for Infectious Disease"/>
            <person name="Wu L."/>
            <person name="Ma J."/>
        </authorList>
    </citation>
    <scope>NUCLEOTIDE SEQUENCE [LARGE SCALE GENOMIC DNA]</scope>
    <source>
        <strain evidence="3">JCM 6833</strain>
    </source>
</reference>
<accession>A0ABP6D8J1</accession>
<keyword evidence="3" id="KW-1185">Reference proteome</keyword>
<protein>
    <submittedName>
        <fullName evidence="2">Uncharacterized protein</fullName>
    </submittedName>
</protein>
<name>A0ABP6D8J1_9ACTN</name>
<organism evidence="2 3">
    <name type="scientific">Actinomadura fulvescens</name>
    <dbReference type="NCBI Taxonomy" id="46160"/>
    <lineage>
        <taxon>Bacteria</taxon>
        <taxon>Bacillati</taxon>
        <taxon>Actinomycetota</taxon>
        <taxon>Actinomycetes</taxon>
        <taxon>Streptosporangiales</taxon>
        <taxon>Thermomonosporaceae</taxon>
        <taxon>Actinomadura</taxon>
    </lineage>
</organism>
<dbReference type="Proteomes" id="UP001501509">
    <property type="component" value="Unassembled WGS sequence"/>
</dbReference>
<sequence length="146" mass="15986">MRSNTSESLRRVYASHCREVYYAWQGAIVRPHLVGQAEQASGLTLLTNCWTTEYYSKAIGELRDEGRCLGRVRSFQLQTVSGLRGEGEPHSGPSTSDPGRQHLGQYGDHPTGADGDHHHVQCPAEFFGPRLVLPGSDEACQATFGA</sequence>
<evidence type="ECO:0000313" key="2">
    <source>
        <dbReference type="EMBL" id="GAA2636656.1"/>
    </source>
</evidence>
<evidence type="ECO:0000313" key="3">
    <source>
        <dbReference type="Proteomes" id="UP001501509"/>
    </source>
</evidence>